<feature type="non-terminal residue" evidence="12">
    <location>
        <position position="1"/>
    </location>
</feature>
<evidence type="ECO:0000313" key="12">
    <source>
        <dbReference type="EMBL" id="HDN84538.1"/>
    </source>
</evidence>
<dbReference type="InterPro" id="IPR006194">
    <property type="entry name" value="Gly-tRNA-synth_heterodimer"/>
</dbReference>
<comment type="subcellular location">
    <subcellularLocation>
        <location evidence="1">Cytoplasm</location>
    </subcellularLocation>
</comment>
<dbReference type="PRINTS" id="PR01045">
    <property type="entry name" value="TRNASYNTHGB"/>
</dbReference>
<keyword evidence="9" id="KW-0030">Aminoacyl-tRNA synthetase</keyword>
<keyword evidence="8" id="KW-0648">Protein biosynthesis</keyword>
<dbReference type="GO" id="GO:0005524">
    <property type="term" value="F:ATP binding"/>
    <property type="evidence" value="ECO:0007669"/>
    <property type="project" value="UniProtKB-KW"/>
</dbReference>
<dbReference type="EC" id="6.1.1.14" evidence="3"/>
<evidence type="ECO:0000256" key="1">
    <source>
        <dbReference type="ARBA" id="ARBA00004496"/>
    </source>
</evidence>
<keyword evidence="5 12" id="KW-0436">Ligase</keyword>
<feature type="domain" description="DALR anticodon binding" evidence="11">
    <location>
        <begin position="472"/>
        <end position="567"/>
    </location>
</feature>
<dbReference type="NCBIfam" id="TIGR00211">
    <property type="entry name" value="glyS"/>
    <property type="match status" value="1"/>
</dbReference>
<organism evidence="12">
    <name type="scientific">Aerophobetes bacterium</name>
    <dbReference type="NCBI Taxonomy" id="2030807"/>
    <lineage>
        <taxon>Bacteria</taxon>
        <taxon>Candidatus Aerophobota</taxon>
    </lineage>
</organism>
<reference evidence="12" key="1">
    <citation type="journal article" date="2020" name="mSystems">
        <title>Genome- and Community-Level Interaction Insights into Carbon Utilization and Element Cycling Functions of Hydrothermarchaeota in Hydrothermal Sediment.</title>
        <authorList>
            <person name="Zhou Z."/>
            <person name="Liu Y."/>
            <person name="Xu W."/>
            <person name="Pan J."/>
            <person name="Luo Z.H."/>
            <person name="Li M."/>
        </authorList>
    </citation>
    <scope>NUCLEOTIDE SEQUENCE [LARGE SCALE GENOMIC DNA]</scope>
    <source>
        <strain evidence="12">HyVt-219</strain>
    </source>
</reference>
<dbReference type="GO" id="GO:0004820">
    <property type="term" value="F:glycine-tRNA ligase activity"/>
    <property type="evidence" value="ECO:0007669"/>
    <property type="project" value="UniProtKB-EC"/>
</dbReference>
<proteinExistence type="inferred from homology"/>
<evidence type="ECO:0000256" key="4">
    <source>
        <dbReference type="ARBA" id="ARBA00022490"/>
    </source>
</evidence>
<dbReference type="InterPro" id="IPR008909">
    <property type="entry name" value="DALR_anticod-bd"/>
</dbReference>
<dbReference type="GO" id="GO:0004814">
    <property type="term" value="F:arginine-tRNA ligase activity"/>
    <property type="evidence" value="ECO:0007669"/>
    <property type="project" value="InterPro"/>
</dbReference>
<dbReference type="EMBL" id="DRBC01000120">
    <property type="protein sequence ID" value="HDN84538.1"/>
    <property type="molecule type" value="Genomic_DNA"/>
</dbReference>
<comment type="caution">
    <text evidence="12">The sequence shown here is derived from an EMBL/GenBank/DDBJ whole genome shotgun (WGS) entry which is preliminary data.</text>
</comment>
<evidence type="ECO:0000256" key="6">
    <source>
        <dbReference type="ARBA" id="ARBA00022741"/>
    </source>
</evidence>
<evidence type="ECO:0000256" key="5">
    <source>
        <dbReference type="ARBA" id="ARBA00022598"/>
    </source>
</evidence>
<dbReference type="GO" id="GO:0006420">
    <property type="term" value="P:arginyl-tRNA aminoacylation"/>
    <property type="evidence" value="ECO:0007669"/>
    <property type="project" value="InterPro"/>
</dbReference>
<dbReference type="AlphaFoldDB" id="A0A7V0MZP6"/>
<keyword evidence="7" id="KW-0067">ATP-binding</keyword>
<dbReference type="Pfam" id="PF05746">
    <property type="entry name" value="DALR_1"/>
    <property type="match status" value="1"/>
</dbReference>
<dbReference type="PANTHER" id="PTHR30075:SF2">
    <property type="entry name" value="GLYCINE--TRNA LIGASE, CHLOROPLASTIC_MITOCHONDRIAL 2"/>
    <property type="match status" value="1"/>
</dbReference>
<dbReference type="SUPFAM" id="SSF109604">
    <property type="entry name" value="HD-domain/PDEase-like"/>
    <property type="match status" value="1"/>
</dbReference>
<dbReference type="GO" id="GO:0005829">
    <property type="term" value="C:cytosol"/>
    <property type="evidence" value="ECO:0007669"/>
    <property type="project" value="TreeGrafter"/>
</dbReference>
<evidence type="ECO:0000256" key="10">
    <source>
        <dbReference type="ARBA" id="ARBA00047937"/>
    </source>
</evidence>
<dbReference type="Pfam" id="PF02092">
    <property type="entry name" value="tRNA_synt_2f"/>
    <property type="match status" value="1"/>
</dbReference>
<evidence type="ECO:0000256" key="3">
    <source>
        <dbReference type="ARBA" id="ARBA00012829"/>
    </source>
</evidence>
<gene>
    <name evidence="12" type="ORF">ENG47_02115</name>
</gene>
<comment type="similarity">
    <text evidence="2">Belongs to the class-II aminoacyl-tRNA synthetase family.</text>
</comment>
<name>A0A7V0MZP6_UNCAE</name>
<dbReference type="PANTHER" id="PTHR30075">
    <property type="entry name" value="GLYCYL-TRNA SYNTHETASE"/>
    <property type="match status" value="1"/>
</dbReference>
<evidence type="ECO:0000256" key="9">
    <source>
        <dbReference type="ARBA" id="ARBA00023146"/>
    </source>
</evidence>
<evidence type="ECO:0000256" key="7">
    <source>
        <dbReference type="ARBA" id="ARBA00022840"/>
    </source>
</evidence>
<dbReference type="InterPro" id="IPR015944">
    <property type="entry name" value="Gly-tRNA-synth_bsu"/>
</dbReference>
<dbReference type="HAMAP" id="MF_00255">
    <property type="entry name" value="Gly_tRNA_synth_beta"/>
    <property type="match status" value="1"/>
</dbReference>
<protein>
    <recommendedName>
        <fullName evidence="3">glycine--tRNA ligase</fullName>
        <ecNumber evidence="3">6.1.1.14</ecNumber>
    </recommendedName>
</protein>
<evidence type="ECO:0000256" key="8">
    <source>
        <dbReference type="ARBA" id="ARBA00022917"/>
    </source>
</evidence>
<evidence type="ECO:0000256" key="2">
    <source>
        <dbReference type="ARBA" id="ARBA00008226"/>
    </source>
</evidence>
<evidence type="ECO:0000259" key="11">
    <source>
        <dbReference type="Pfam" id="PF05746"/>
    </source>
</evidence>
<keyword evidence="4" id="KW-0963">Cytoplasm</keyword>
<dbReference type="Proteomes" id="UP000885660">
    <property type="component" value="Unassembled WGS sequence"/>
</dbReference>
<dbReference type="GO" id="GO:0006426">
    <property type="term" value="P:glycyl-tRNA aminoacylation"/>
    <property type="evidence" value="ECO:0007669"/>
    <property type="project" value="InterPro"/>
</dbReference>
<keyword evidence="6" id="KW-0547">Nucleotide-binding</keyword>
<comment type="catalytic activity">
    <reaction evidence="10">
        <text>tRNA(Gly) + glycine + ATP = glycyl-tRNA(Gly) + AMP + diphosphate</text>
        <dbReference type="Rhea" id="RHEA:16013"/>
        <dbReference type="Rhea" id="RHEA-COMP:9664"/>
        <dbReference type="Rhea" id="RHEA-COMP:9683"/>
        <dbReference type="ChEBI" id="CHEBI:30616"/>
        <dbReference type="ChEBI" id="CHEBI:33019"/>
        <dbReference type="ChEBI" id="CHEBI:57305"/>
        <dbReference type="ChEBI" id="CHEBI:78442"/>
        <dbReference type="ChEBI" id="CHEBI:78522"/>
        <dbReference type="ChEBI" id="CHEBI:456215"/>
        <dbReference type="EC" id="6.1.1.14"/>
    </reaction>
</comment>
<dbReference type="PROSITE" id="PS50861">
    <property type="entry name" value="AA_TRNA_LIGASE_II_GLYAB"/>
    <property type="match status" value="1"/>
</dbReference>
<sequence length="584" mass="67406">EYVYIKKYRRGKETINILPLIFTELILSLHFSKSMRWKDNSFYFGRPLRYILALAGDELVEFEIAGISSDRKTRGHRYLHPGWIEIPNTSSYPEIMKRSRVILDVEERKKRINNQMLKLTHRLREKNCKAEVIPDEDLLEELSYLAEYPTVFCGGFDSHYLSLPSFVLKACLRDYQQNFTVSDGNKILPFFIGIRDGGKANLNQIVEGNKRVLHARLEDAQFFYEEDKKTSLEEKVPLLKQIIVQEKLGSYYDKIKRLVKLTKKLSSQLGISDNVGKKIQRAAYLCKADLVTNMVREFPELQGMMGGVYATCSGEDPLVAKIIEEHRKPRFNGDDPPQTLEGSLLAIADKIDTLTGAFWADFIPSGSEDPWGLRREAQGVIEIILSKELHISIVRLIDESMSLYGDNAIAKQKLIDFFKTRMIYLLKEKGISYDKINAVIRMGVDDPVNTLKRAKALQKIALREKFREEVVAIVRLLNILKQANEWGINIPSQPKEDKLVEGEEKNLYQKWRKIKESIDRSLDKADYVQAYNRLSVLKDSIHNFFDKVLVMSEDVNLKLNRLALLREIGSRFLKIADFTELQVK</sequence>
<accession>A0A7V0MZP6</accession>